<gene>
    <name evidence="3" type="ORF">FM996_08960</name>
</gene>
<dbReference type="EMBL" id="VJMF01000038">
    <property type="protein sequence ID" value="TRL34381.1"/>
    <property type="molecule type" value="Genomic_DNA"/>
</dbReference>
<evidence type="ECO:0000313" key="3">
    <source>
        <dbReference type="EMBL" id="TRL34381.1"/>
    </source>
</evidence>
<dbReference type="Pfam" id="PF13808">
    <property type="entry name" value="DDE_Tnp_1_assoc"/>
    <property type="match status" value="1"/>
</dbReference>
<reference evidence="3 4" key="1">
    <citation type="submission" date="2019-07" db="EMBL/GenBank/DDBJ databases">
        <title>Ln-dependent methylotrophs.</title>
        <authorList>
            <person name="Tani A."/>
        </authorList>
    </citation>
    <scope>NUCLEOTIDE SEQUENCE [LARGE SCALE GENOMIC DNA]</scope>
    <source>
        <strain evidence="3 4">SM89A</strain>
    </source>
</reference>
<dbReference type="AlphaFoldDB" id="A0A549SXL3"/>
<evidence type="ECO:0000256" key="1">
    <source>
        <dbReference type="SAM" id="MobiDB-lite"/>
    </source>
</evidence>
<comment type="caution">
    <text evidence="3">The sequence shown here is derived from an EMBL/GenBank/DDBJ whole genome shotgun (WGS) entry which is preliminary data.</text>
</comment>
<feature type="domain" description="H repeat-associated protein N-terminal" evidence="2">
    <location>
        <begin position="20"/>
        <end position="60"/>
    </location>
</feature>
<proteinExistence type="predicted"/>
<evidence type="ECO:0000313" key="4">
    <source>
        <dbReference type="Proteomes" id="UP000316781"/>
    </source>
</evidence>
<name>A0A549SXL3_METSR</name>
<protein>
    <submittedName>
        <fullName evidence="3">Transposase family protein</fullName>
    </submittedName>
</protein>
<sequence length="135" mass="14149">MSASSARPTIGTASRSRGGALDWLRGYLPFENGVATTQTLRKVFRLLDPKALERGFAAWTASVRPLAREVVAVDGKTRRGSRQSDGTGALQRPTPPAPAQRAVDGKPPASAAVVVADRARARLSARSVLGCGARA</sequence>
<dbReference type="InterPro" id="IPR032806">
    <property type="entry name" value="YbfD_N"/>
</dbReference>
<organism evidence="3 4">
    <name type="scientific">Methylosinus sporium</name>
    <dbReference type="NCBI Taxonomy" id="428"/>
    <lineage>
        <taxon>Bacteria</taxon>
        <taxon>Pseudomonadati</taxon>
        <taxon>Pseudomonadota</taxon>
        <taxon>Alphaproteobacteria</taxon>
        <taxon>Hyphomicrobiales</taxon>
        <taxon>Methylocystaceae</taxon>
        <taxon>Methylosinus</taxon>
    </lineage>
</organism>
<evidence type="ECO:0000259" key="2">
    <source>
        <dbReference type="Pfam" id="PF13808"/>
    </source>
</evidence>
<feature type="region of interest" description="Disordered" evidence="1">
    <location>
        <begin position="73"/>
        <end position="108"/>
    </location>
</feature>
<accession>A0A549SXL3</accession>
<dbReference type="Proteomes" id="UP000316781">
    <property type="component" value="Unassembled WGS sequence"/>
</dbReference>